<name>A0A0K0XSB1_9GAMM</name>
<feature type="site" description="Key residue in conferring substrate specificity for N-acetyl-L-ornithine versus N-succinyl-L-ornithine" evidence="2">
    <location>
        <position position="90"/>
    </location>
</feature>
<dbReference type="UniPathway" id="UPA00068"/>
<organism evidence="5 6">
    <name type="scientific">Wenzhouxiangella marina</name>
    <dbReference type="NCBI Taxonomy" id="1579979"/>
    <lineage>
        <taxon>Bacteria</taxon>
        <taxon>Pseudomonadati</taxon>
        <taxon>Pseudomonadota</taxon>
        <taxon>Gammaproteobacteria</taxon>
        <taxon>Chromatiales</taxon>
        <taxon>Wenzhouxiangellaceae</taxon>
        <taxon>Wenzhouxiangella</taxon>
    </lineage>
</organism>
<reference evidence="5 6" key="1">
    <citation type="submission" date="2015-07" db="EMBL/GenBank/DDBJ databases">
        <authorList>
            <person name="Noorani M."/>
        </authorList>
    </citation>
    <scope>NUCLEOTIDE SEQUENCE [LARGE SCALE GENOMIC DNA]</scope>
    <source>
        <strain evidence="5 6">KCTC 42284</strain>
    </source>
</reference>
<evidence type="ECO:0000259" key="4">
    <source>
        <dbReference type="Pfam" id="PF02729"/>
    </source>
</evidence>
<dbReference type="GO" id="GO:0019240">
    <property type="term" value="P:citrulline biosynthetic process"/>
    <property type="evidence" value="ECO:0007669"/>
    <property type="project" value="TreeGrafter"/>
</dbReference>
<comment type="subunit">
    <text evidence="2">Homotrimer.</text>
</comment>
<dbReference type="EC" id="2.1.3.9" evidence="2"/>
<dbReference type="PRINTS" id="PR00101">
    <property type="entry name" value="ATCASE"/>
</dbReference>
<dbReference type="AlphaFoldDB" id="A0A0K0XSB1"/>
<dbReference type="GO" id="GO:0016597">
    <property type="term" value="F:amino acid binding"/>
    <property type="evidence" value="ECO:0007669"/>
    <property type="project" value="InterPro"/>
</dbReference>
<feature type="binding site" evidence="2">
    <location>
        <position position="75"/>
    </location>
    <ligand>
        <name>carbamoyl phosphate</name>
        <dbReference type="ChEBI" id="CHEBI:58228"/>
        <note>ligand shared between two neighboring subunits</note>
    </ligand>
</feature>
<gene>
    <name evidence="2" type="primary">argF'</name>
    <name evidence="5" type="ORF">WM2015_184</name>
</gene>
<dbReference type="HAMAP" id="MF_02234">
    <property type="entry name" value="AOTCase"/>
    <property type="match status" value="1"/>
</dbReference>
<dbReference type="PANTHER" id="PTHR45753:SF3">
    <property type="entry name" value="ORNITHINE TRANSCARBAMYLASE, MITOCHONDRIAL"/>
    <property type="match status" value="1"/>
</dbReference>
<proteinExistence type="inferred from homology"/>
<dbReference type="Pfam" id="PF00185">
    <property type="entry name" value="OTCace"/>
    <property type="match status" value="1"/>
</dbReference>
<comment type="catalytic activity">
    <reaction evidence="2">
        <text>N(2)-acetyl-L-ornithine + carbamoyl phosphate = N(2)-acetyl-L-citrulline + phosphate + H(+)</text>
        <dbReference type="Rhea" id="RHEA:18609"/>
        <dbReference type="ChEBI" id="CHEBI:15378"/>
        <dbReference type="ChEBI" id="CHEBI:43474"/>
        <dbReference type="ChEBI" id="CHEBI:57805"/>
        <dbReference type="ChEBI" id="CHEBI:58228"/>
        <dbReference type="ChEBI" id="CHEBI:58765"/>
        <dbReference type="EC" id="2.1.3.9"/>
    </reaction>
</comment>
<evidence type="ECO:0000313" key="6">
    <source>
        <dbReference type="Proteomes" id="UP000066624"/>
    </source>
</evidence>
<protein>
    <recommendedName>
        <fullName evidence="2">N-acetylornithine carbamoyltransferase</fullName>
        <ecNumber evidence="2">2.1.3.9</ecNumber>
    </recommendedName>
    <alternativeName>
        <fullName evidence="2">N-acetyl-L-ornithine transcarbamylase</fullName>
        <shortName evidence="2">AOTCase</shortName>
        <shortName evidence="2">Acetylornithine transcarbamylase</shortName>
    </alternativeName>
</protein>
<dbReference type="PATRIC" id="fig|1579979.3.peg.189"/>
<dbReference type="InterPro" id="IPR006132">
    <property type="entry name" value="Asp/Orn_carbamoyltranf_P-bd"/>
</dbReference>
<dbReference type="Gene3D" id="3.40.50.1370">
    <property type="entry name" value="Aspartate/ornithine carbamoyltransferase"/>
    <property type="match status" value="2"/>
</dbReference>
<feature type="domain" description="Aspartate/ornithine carbamoyltransferase Asp/Orn-binding" evidence="3">
    <location>
        <begin position="182"/>
        <end position="328"/>
    </location>
</feature>
<feature type="binding site" description="in other chain" evidence="2">
    <location>
        <begin position="146"/>
        <end position="149"/>
    </location>
    <ligand>
        <name>carbamoyl phosphate</name>
        <dbReference type="ChEBI" id="CHEBI:58228"/>
        <note>ligand shared between two neighboring subunits</note>
    </ligand>
</feature>
<comment type="pathway">
    <text evidence="2">Amino-acid biosynthesis; L-arginine biosynthesis.</text>
</comment>
<feature type="modified residue" description="N6-carboxylysine" evidence="2">
    <location>
        <position position="298"/>
    </location>
</feature>
<comment type="similarity">
    <text evidence="2">Belongs to the aspartate/ornithine carbamoyltransferase superfamily. AOTCase family.</text>
</comment>
<dbReference type="STRING" id="1579979.WM2015_184"/>
<dbReference type="PRINTS" id="PR00100">
    <property type="entry name" value="AOTCASE"/>
</dbReference>
<feature type="binding site" evidence="2">
    <location>
        <position position="291"/>
    </location>
    <ligand>
        <name>N(2)-acetyl-L-ornithine</name>
        <dbReference type="ChEBI" id="CHEBI:57805"/>
    </ligand>
</feature>
<feature type="binding site" evidence="2">
    <location>
        <position position="142"/>
    </location>
    <ligand>
        <name>N(2)-acetyl-L-ornithine</name>
        <dbReference type="ChEBI" id="CHEBI:57805"/>
    </ligand>
</feature>
<dbReference type="EMBL" id="CP012154">
    <property type="protein sequence ID" value="AKS40573.1"/>
    <property type="molecule type" value="Genomic_DNA"/>
</dbReference>
<evidence type="ECO:0000256" key="1">
    <source>
        <dbReference type="ARBA" id="ARBA00022679"/>
    </source>
</evidence>
<keyword evidence="2" id="KW-0028">Amino-acid biosynthesis</keyword>
<keyword evidence="1 2" id="KW-0808">Transferase</keyword>
<evidence type="ECO:0000256" key="2">
    <source>
        <dbReference type="HAMAP-Rule" id="MF_02234"/>
    </source>
</evidence>
<keyword evidence="6" id="KW-1185">Reference proteome</keyword>
<comment type="subcellular location">
    <subcellularLocation>
        <location evidence="2">Cytoplasm</location>
    </subcellularLocation>
</comment>
<keyword evidence="2" id="KW-0055">Arginine biosynthesis</keyword>
<feature type="binding site" description="in other chain" evidence="2">
    <location>
        <position position="318"/>
    </location>
    <ligand>
        <name>carbamoyl phosphate</name>
        <dbReference type="ChEBI" id="CHEBI:58228"/>
        <note>ligand shared between two neighboring subunits</note>
    </ligand>
</feature>
<accession>A0A0K0XSB1</accession>
<dbReference type="InterPro" id="IPR043695">
    <property type="entry name" value="ArgF"/>
</dbReference>
<dbReference type="GO" id="GO:0043857">
    <property type="term" value="F:N-acetylornithine carbamoyltransferase activity"/>
    <property type="evidence" value="ECO:0007669"/>
    <property type="project" value="UniProtKB-UniRule"/>
</dbReference>
<dbReference type="KEGG" id="wma:WM2015_184"/>
<dbReference type="GO" id="GO:0042450">
    <property type="term" value="P:L-arginine biosynthetic process via ornithine"/>
    <property type="evidence" value="ECO:0007669"/>
    <property type="project" value="InterPro"/>
</dbReference>
<dbReference type="InterPro" id="IPR006131">
    <property type="entry name" value="Asp_carbamoyltransf_Asp/Orn-bd"/>
</dbReference>
<evidence type="ECO:0000313" key="5">
    <source>
        <dbReference type="EMBL" id="AKS40573.1"/>
    </source>
</evidence>
<dbReference type="GO" id="GO:0004585">
    <property type="term" value="F:ornithine carbamoyltransferase activity"/>
    <property type="evidence" value="ECO:0007669"/>
    <property type="project" value="TreeGrafter"/>
</dbReference>
<dbReference type="PANTHER" id="PTHR45753">
    <property type="entry name" value="ORNITHINE CARBAMOYLTRANSFERASE, MITOCHONDRIAL"/>
    <property type="match status" value="1"/>
</dbReference>
<dbReference type="SUPFAM" id="SSF53671">
    <property type="entry name" value="Aspartate/ornithine carbamoyltransferase"/>
    <property type="match status" value="1"/>
</dbReference>
<dbReference type="Pfam" id="PF02729">
    <property type="entry name" value="OTCace_N"/>
    <property type="match status" value="1"/>
</dbReference>
<dbReference type="OrthoDB" id="9802587at2"/>
<feature type="binding site" evidence="2">
    <location>
        <position position="248"/>
    </location>
    <ligand>
        <name>N(2)-acetyl-L-ornithine</name>
        <dbReference type="ChEBI" id="CHEBI:57805"/>
    </ligand>
</feature>
<dbReference type="Proteomes" id="UP000066624">
    <property type="component" value="Chromosome"/>
</dbReference>
<dbReference type="InterPro" id="IPR006130">
    <property type="entry name" value="Asp/Orn_carbamoylTrfase"/>
</dbReference>
<dbReference type="InterPro" id="IPR036901">
    <property type="entry name" value="Asp/Orn_carbamoylTrfase_sf"/>
</dbReference>
<evidence type="ECO:0000259" key="3">
    <source>
        <dbReference type="Pfam" id="PF00185"/>
    </source>
</evidence>
<keyword evidence="2" id="KW-0963">Cytoplasm</keyword>
<dbReference type="GO" id="GO:0005737">
    <property type="term" value="C:cytoplasm"/>
    <property type="evidence" value="ECO:0007669"/>
    <property type="project" value="UniProtKB-SubCell"/>
</dbReference>
<feature type="binding site" description="in other chain" evidence="2">
    <location>
        <begin position="47"/>
        <end position="50"/>
    </location>
    <ligand>
        <name>carbamoyl phosphate</name>
        <dbReference type="ChEBI" id="CHEBI:58228"/>
        <note>ligand shared between two neighboring subunits</note>
    </ligand>
</feature>
<feature type="domain" description="Aspartate/ornithine carbamoyltransferase carbamoyl-P binding" evidence="4">
    <location>
        <begin position="2"/>
        <end position="158"/>
    </location>
</feature>
<feature type="binding site" description="in other chain" evidence="2">
    <location>
        <position position="110"/>
    </location>
    <ligand>
        <name>carbamoyl phosphate</name>
        <dbReference type="ChEBI" id="CHEBI:58228"/>
        <note>ligand shared between two neighboring subunits</note>
    </ligand>
</feature>
<sequence length="340" mass="38263">MRHFLTTEDWTRPELQALLDAADDLRRQPVNDQLRGKTIALMFLNPSLRTRSSFEIGAFQLGAHAVVLEPGKAAWGIEFERGVVMDGDAEEHIAEVAGVLSRYCDAIALRAFPLFKDWSHDRQDPVIRALAEYASVPVINMETIVHPCQELALMRTIQDHLGAPDGRKFVLTWTWHPRPLNTAVANSALLIATKFGMDVTLLVPDDAYLLDEHFMDAAHYQAESSGGRFNITHNIEKAYTDADFVYAKSWGALPFYGRPEEEAQLRAPYRHFMVDGAKMALTRNARFSHCLPLRRNVKASDEVMDADYCVAIDEAENRLHVQKALMTALLNNQEQGEGTD</sequence>
<comment type="function">
    <text evidence="2">Catalyzes the transfer of the carbamoyl group from carbamoyl phosphate to the delta-amino group of N(2)-acetyl-L-ornithine to produce N(2)-acetyl-L-citrulline. This is a step in an alternative arginine biosynthesis pathway.</text>
</comment>
<feature type="binding site" description="in other chain" evidence="2">
    <location>
        <begin position="290"/>
        <end position="291"/>
    </location>
    <ligand>
        <name>carbamoyl phosphate</name>
        <dbReference type="ChEBI" id="CHEBI:58228"/>
        <note>ligand shared between two neighboring subunits</note>
    </ligand>
</feature>
<dbReference type="NCBIfam" id="NF003384">
    <property type="entry name" value="PRK04523.1"/>
    <property type="match status" value="1"/>
</dbReference>